<keyword evidence="4 9" id="KW-0689">Ribosomal protein</keyword>
<feature type="domain" description="Rhodopsin" evidence="12">
    <location>
        <begin position="83"/>
        <end position="302"/>
    </location>
</feature>
<evidence type="ECO:0000259" key="12">
    <source>
        <dbReference type="Pfam" id="PF20684"/>
    </source>
</evidence>
<dbReference type="VEuPathDB" id="FungiDB:ATCC64974_9260"/>
<dbReference type="GO" id="GO:0005840">
    <property type="term" value="C:ribosome"/>
    <property type="evidence" value="ECO:0007669"/>
    <property type="project" value="UniProtKB-KW"/>
</dbReference>
<comment type="similarity">
    <text evidence="2 9">Belongs to the eukaryotic ribosomal protein eL36 family.</text>
</comment>
<feature type="compositionally biased region" description="Polar residues" evidence="10">
    <location>
        <begin position="330"/>
        <end position="352"/>
    </location>
</feature>
<feature type="region of interest" description="Disordered" evidence="10">
    <location>
        <begin position="430"/>
        <end position="471"/>
    </location>
</feature>
<feature type="transmembrane region" description="Helical" evidence="11">
    <location>
        <begin position="202"/>
        <end position="227"/>
    </location>
</feature>
<evidence type="ECO:0000256" key="5">
    <source>
        <dbReference type="ARBA" id="ARBA00022989"/>
    </source>
</evidence>
<feature type="transmembrane region" description="Helical" evidence="11">
    <location>
        <begin position="159"/>
        <end position="182"/>
    </location>
</feature>
<name>A0A124BVX6_ASPNG</name>
<keyword evidence="7 9" id="KW-0687">Ribonucleoprotein</keyword>
<evidence type="ECO:0000256" key="3">
    <source>
        <dbReference type="ARBA" id="ARBA00022692"/>
    </source>
</evidence>
<keyword evidence="5 11" id="KW-1133">Transmembrane helix</keyword>
<dbReference type="VEuPathDB" id="FungiDB:An04g01820"/>
<dbReference type="GO" id="GO:0016020">
    <property type="term" value="C:membrane"/>
    <property type="evidence" value="ECO:0007669"/>
    <property type="project" value="UniProtKB-SubCell"/>
</dbReference>
<evidence type="ECO:0000256" key="2">
    <source>
        <dbReference type="ARBA" id="ARBA00006509"/>
    </source>
</evidence>
<dbReference type="Proteomes" id="UP000068243">
    <property type="component" value="Unassembled WGS sequence"/>
</dbReference>
<dbReference type="GO" id="GO:0006412">
    <property type="term" value="P:translation"/>
    <property type="evidence" value="ECO:0007669"/>
    <property type="project" value="InterPro"/>
</dbReference>
<dbReference type="InterPro" id="IPR038097">
    <property type="entry name" value="Ribosomal_eL36_sf"/>
</dbReference>
<dbReference type="EMBL" id="BCMY01000003">
    <property type="protein sequence ID" value="GAQ37462.1"/>
    <property type="molecule type" value="Genomic_DNA"/>
</dbReference>
<dbReference type="Pfam" id="PF01158">
    <property type="entry name" value="Ribosomal_L36e"/>
    <property type="match status" value="1"/>
</dbReference>
<protein>
    <recommendedName>
        <fullName evidence="9">60S ribosomal protein L36</fullName>
    </recommendedName>
</protein>
<feature type="transmembrane region" description="Helical" evidence="11">
    <location>
        <begin position="74"/>
        <end position="96"/>
    </location>
</feature>
<dbReference type="Pfam" id="PF20684">
    <property type="entry name" value="Fung_rhodopsin"/>
    <property type="match status" value="1"/>
</dbReference>
<evidence type="ECO:0000256" key="4">
    <source>
        <dbReference type="ARBA" id="ARBA00022980"/>
    </source>
</evidence>
<gene>
    <name evidence="13" type="ORF">ABL_02139</name>
</gene>
<dbReference type="GO" id="GO:0003735">
    <property type="term" value="F:structural constituent of ribosome"/>
    <property type="evidence" value="ECO:0007669"/>
    <property type="project" value="InterPro"/>
</dbReference>
<keyword evidence="3 11" id="KW-0812">Transmembrane</keyword>
<dbReference type="VEuPathDB" id="FungiDB:M747DRAFT_369874"/>
<evidence type="ECO:0000256" key="8">
    <source>
        <dbReference type="ARBA" id="ARBA00038359"/>
    </source>
</evidence>
<evidence type="ECO:0000256" key="7">
    <source>
        <dbReference type="ARBA" id="ARBA00023274"/>
    </source>
</evidence>
<keyword evidence="6 11" id="KW-0472">Membrane</keyword>
<dbReference type="OrthoDB" id="5342292at2759"/>
<dbReference type="FunFam" id="1.10.10.1760:FF:000003">
    <property type="entry name" value="60S ribosomal protein L36"/>
    <property type="match status" value="1"/>
</dbReference>
<evidence type="ECO:0000313" key="13">
    <source>
        <dbReference type="EMBL" id="GAQ37462.1"/>
    </source>
</evidence>
<feature type="transmembrane region" description="Helical" evidence="11">
    <location>
        <begin position="239"/>
        <end position="259"/>
    </location>
</feature>
<dbReference type="VEuPathDB" id="FungiDB:ATCC64974_77860"/>
<evidence type="ECO:0000256" key="9">
    <source>
        <dbReference type="RuleBase" id="RU000665"/>
    </source>
</evidence>
<evidence type="ECO:0000256" key="6">
    <source>
        <dbReference type="ARBA" id="ARBA00023136"/>
    </source>
</evidence>
<evidence type="ECO:0000256" key="1">
    <source>
        <dbReference type="ARBA" id="ARBA00004141"/>
    </source>
</evidence>
<reference evidence="14" key="1">
    <citation type="journal article" date="2016" name="Genome Announc.">
        <title>Draft genome sequence of Aspergillus niger strain An76.</title>
        <authorList>
            <person name="Gong W."/>
            <person name="Cheng Z."/>
            <person name="Zhang H."/>
            <person name="Liu L."/>
            <person name="Gao P."/>
            <person name="Wang L."/>
        </authorList>
    </citation>
    <scope>NUCLEOTIDE SEQUENCE [LARGE SCALE GENOMIC DNA]</scope>
    <source>
        <strain evidence="14">An76</strain>
    </source>
</reference>
<feature type="region of interest" description="Disordered" evidence="10">
    <location>
        <begin position="327"/>
        <end position="360"/>
    </location>
</feature>
<dbReference type="PANTHER" id="PTHR33048:SF160">
    <property type="entry name" value="SAT4 FAMILY MEMBRANE PROTEIN"/>
    <property type="match status" value="1"/>
</dbReference>
<evidence type="ECO:0000256" key="11">
    <source>
        <dbReference type="SAM" id="Phobius"/>
    </source>
</evidence>
<dbReference type="InterPro" id="IPR052337">
    <property type="entry name" value="SAT4-like"/>
</dbReference>
<dbReference type="Gene3D" id="1.10.10.1760">
    <property type="entry name" value="60S ribosomal protein L36"/>
    <property type="match status" value="1"/>
</dbReference>
<dbReference type="VEuPathDB" id="FungiDB:An09g04830"/>
<feature type="compositionally biased region" description="Polar residues" evidence="10">
    <location>
        <begin position="497"/>
        <end position="513"/>
    </location>
</feature>
<dbReference type="GO" id="GO:1990904">
    <property type="term" value="C:ribonucleoprotein complex"/>
    <property type="evidence" value="ECO:0007669"/>
    <property type="project" value="UniProtKB-KW"/>
</dbReference>
<organism evidence="13 14">
    <name type="scientific">Aspergillus niger</name>
    <dbReference type="NCBI Taxonomy" id="5061"/>
    <lineage>
        <taxon>Eukaryota</taxon>
        <taxon>Fungi</taxon>
        <taxon>Dikarya</taxon>
        <taxon>Ascomycota</taxon>
        <taxon>Pezizomycotina</taxon>
        <taxon>Eurotiomycetes</taxon>
        <taxon>Eurotiomycetidae</taxon>
        <taxon>Eurotiales</taxon>
        <taxon>Aspergillaceae</taxon>
        <taxon>Aspergillus</taxon>
        <taxon>Aspergillus subgen. Circumdati</taxon>
    </lineage>
</organism>
<dbReference type="PaxDb" id="5061-CADANGAP00003805"/>
<dbReference type="InterPro" id="IPR049326">
    <property type="entry name" value="Rhodopsin_dom_fungi"/>
</dbReference>
<dbReference type="VEuPathDB" id="FungiDB:ASPNIDRAFT2_1186851"/>
<feature type="region of interest" description="Disordered" evidence="10">
    <location>
        <begin position="491"/>
        <end position="513"/>
    </location>
</feature>
<comment type="subcellular location">
    <subcellularLocation>
        <location evidence="1">Membrane</location>
        <topology evidence="1">Multi-pass membrane protein</topology>
    </subcellularLocation>
</comment>
<feature type="transmembrane region" description="Helical" evidence="11">
    <location>
        <begin position="26"/>
        <end position="45"/>
    </location>
</feature>
<sequence>MAEVYLNGNSSSPSYDYRYSHQPWNVVTQTVCLVVSTGFVAMRLYSKIHITKAPGWEDCMWDLLVIRFGLVDEVLMSCVLGTCCLAWLGLLGFVGISLEADRHGIGVHQWEVDPHDLSDFAKLINASQVLYGPLIFLTKLSIFLLYLRVFAPSPKCNQWWFIQILMGLNFFFYLADTIVKIFECTPRARIWDKTVPGRCIDASIPVLVTSIVNVVSDIMMLLMPIRCVWRLQITLRKKVGITAIFAAGLFGCLASVMRLRWSVKNRNTTDNTYEAFPELLWTTAEITSGIIASSLPALPSFYRHTSQKAKTLVRSISTASLTTFKRRLPSTGNGSGARQSVSHLSWHPSSDPSRSELVRSGSDWEMGEIGPFHGTFFMTTTGTAEGDGEKGFHSNIDGLRVEEEGCKQQLPRDGILKTVQVEIESGPALKDARYALPQRPTKTQQSLSRFHPHRRPSTSTTPSSNLRRRQPAVVPTVVMAQERSGIVVGLNKGHKTTPLNTPKTRISRTKGQSSRRTAFVREIAREVVGLAPYERRIIELLRNTQDKRARKLAKKRLGTFGRGKRKVEDMQRVIAEARRTGAH</sequence>
<dbReference type="AlphaFoldDB" id="A0A124BVX6"/>
<accession>A0A124BVX6</accession>
<dbReference type="PANTHER" id="PTHR33048">
    <property type="entry name" value="PTH11-LIKE INTEGRAL MEMBRANE PROTEIN (AFU_ORTHOLOGUE AFUA_5G11245)"/>
    <property type="match status" value="1"/>
</dbReference>
<dbReference type="InterPro" id="IPR000509">
    <property type="entry name" value="Ribosomal_eL36"/>
</dbReference>
<evidence type="ECO:0000313" key="14">
    <source>
        <dbReference type="Proteomes" id="UP000068243"/>
    </source>
</evidence>
<dbReference type="OMA" id="SARTWDT"/>
<feature type="transmembrane region" description="Helical" evidence="11">
    <location>
        <begin position="129"/>
        <end position="147"/>
    </location>
</feature>
<comment type="caution">
    <text evidence="13">The sequence shown here is derived from an EMBL/GenBank/DDBJ whole genome shotgun (WGS) entry which is preliminary data.</text>
</comment>
<proteinExistence type="inferred from homology"/>
<dbReference type="PROSITE" id="PS01190">
    <property type="entry name" value="RIBOSOMAL_L36E"/>
    <property type="match status" value="1"/>
</dbReference>
<evidence type="ECO:0000256" key="10">
    <source>
        <dbReference type="SAM" id="MobiDB-lite"/>
    </source>
</evidence>
<comment type="similarity">
    <text evidence="8">Belongs to the SAT4 family.</text>
</comment>